<dbReference type="GO" id="GO:0016491">
    <property type="term" value="F:oxidoreductase activity"/>
    <property type="evidence" value="ECO:0007669"/>
    <property type="project" value="InterPro"/>
</dbReference>
<proteinExistence type="predicted"/>
<evidence type="ECO:0000259" key="3">
    <source>
        <dbReference type="Pfam" id="PF00384"/>
    </source>
</evidence>
<organism evidence="4">
    <name type="scientific">marine metagenome</name>
    <dbReference type="NCBI Taxonomy" id="408172"/>
    <lineage>
        <taxon>unclassified sequences</taxon>
        <taxon>metagenomes</taxon>
        <taxon>ecological metagenomes</taxon>
    </lineage>
</organism>
<dbReference type="InterPro" id="IPR050612">
    <property type="entry name" value="Prok_Mopterin_Oxidored"/>
</dbReference>
<dbReference type="InterPro" id="IPR006656">
    <property type="entry name" value="Mopterin_OxRdtase"/>
</dbReference>
<protein>
    <recommendedName>
        <fullName evidence="3">Molybdopterin oxidoreductase domain-containing protein</fullName>
    </recommendedName>
</protein>
<feature type="non-terminal residue" evidence="4">
    <location>
        <position position="1"/>
    </location>
</feature>
<dbReference type="PANTHER" id="PTHR43742">
    <property type="entry name" value="TRIMETHYLAMINE-N-OXIDE REDUCTASE"/>
    <property type="match status" value="1"/>
</dbReference>
<evidence type="ECO:0000256" key="1">
    <source>
        <dbReference type="ARBA" id="ARBA00023004"/>
    </source>
</evidence>
<reference evidence="4" key="1">
    <citation type="submission" date="2018-05" db="EMBL/GenBank/DDBJ databases">
        <authorList>
            <person name="Lanie J.A."/>
            <person name="Ng W.-L."/>
            <person name="Kazmierczak K.M."/>
            <person name="Andrzejewski T.M."/>
            <person name="Davidsen T.M."/>
            <person name="Wayne K.J."/>
            <person name="Tettelin H."/>
            <person name="Glass J.I."/>
            <person name="Rusch D."/>
            <person name="Podicherti R."/>
            <person name="Tsui H.-C.T."/>
            <person name="Winkler M.E."/>
        </authorList>
    </citation>
    <scope>NUCLEOTIDE SEQUENCE</scope>
</reference>
<accession>A0A383BRK4</accession>
<keyword evidence="1" id="KW-0408">Iron</keyword>
<feature type="domain" description="Molybdopterin oxidoreductase" evidence="3">
    <location>
        <begin position="1"/>
        <end position="210"/>
    </location>
</feature>
<dbReference type="Pfam" id="PF00384">
    <property type="entry name" value="Molybdopterin"/>
    <property type="match status" value="1"/>
</dbReference>
<dbReference type="PANTHER" id="PTHR43742:SF6">
    <property type="entry name" value="OXIDOREDUCTASE YYAE-RELATED"/>
    <property type="match status" value="1"/>
</dbReference>
<dbReference type="Gene3D" id="3.40.50.12440">
    <property type="match status" value="1"/>
</dbReference>
<dbReference type="AlphaFoldDB" id="A0A383BRK4"/>
<keyword evidence="2" id="KW-0411">Iron-sulfur</keyword>
<keyword evidence="2" id="KW-0479">Metal-binding</keyword>
<feature type="non-terminal residue" evidence="4">
    <location>
        <position position="244"/>
    </location>
</feature>
<evidence type="ECO:0000313" key="4">
    <source>
        <dbReference type="EMBL" id="SVE22767.1"/>
    </source>
</evidence>
<evidence type="ECO:0000256" key="2">
    <source>
        <dbReference type="ARBA" id="ARBA00023014"/>
    </source>
</evidence>
<dbReference type="GO" id="GO:0051536">
    <property type="term" value="F:iron-sulfur cluster binding"/>
    <property type="evidence" value="ECO:0007669"/>
    <property type="project" value="UniProtKB-KW"/>
</dbReference>
<dbReference type="SUPFAM" id="SSF53706">
    <property type="entry name" value="Formate dehydrogenase/DMSO reductase, domains 1-3"/>
    <property type="match status" value="1"/>
</dbReference>
<name>A0A383BRK4_9ZZZZ</name>
<sequence>ADEWLPIQPGSEALVALAMANVISDGGRGAGPYIDIVNSYTPENVSDVAGVSAERIRELAERFAEETPSLALGPGVSGQHRNATAVNLAVAVLNTIAGNVGRTLHYDRPYLNAPTGGFGAMEQVIQAMAGDEVDVVLVHGANPAYSLPAASGFREAFMGVPFKVSFASATDETAALADLVLPDRHFLESWGDVSSQDGQWTLQQPAMQPVPHFDGRQTGDLILSLASRMGLDLGGDETFYDRLR</sequence>
<gene>
    <name evidence="4" type="ORF">METZ01_LOCUS475621</name>
</gene>
<dbReference type="EMBL" id="UINC01202793">
    <property type="protein sequence ID" value="SVE22767.1"/>
    <property type="molecule type" value="Genomic_DNA"/>
</dbReference>
<dbReference type="Gene3D" id="3.40.50.740">
    <property type="match status" value="1"/>
</dbReference>